<dbReference type="InterPro" id="IPR036397">
    <property type="entry name" value="RNaseH_sf"/>
</dbReference>
<protein>
    <recommendedName>
        <fullName evidence="1">Integrase catalytic domain-containing protein</fullName>
    </recommendedName>
</protein>
<keyword evidence="3" id="KW-1185">Reference proteome</keyword>
<comment type="caution">
    <text evidence="2">The sequence shown here is derived from an EMBL/GenBank/DDBJ whole genome shotgun (WGS) entry which is preliminary data.</text>
</comment>
<gene>
    <name evidence="2" type="ORF">BC351_28930</name>
</gene>
<evidence type="ECO:0000313" key="2">
    <source>
        <dbReference type="EMBL" id="OPH56195.1"/>
    </source>
</evidence>
<dbReference type="STRING" id="1469647.BC351_28930"/>
<evidence type="ECO:0000259" key="1">
    <source>
        <dbReference type="PROSITE" id="PS50994"/>
    </source>
</evidence>
<dbReference type="GO" id="GO:0003676">
    <property type="term" value="F:nucleic acid binding"/>
    <property type="evidence" value="ECO:0007669"/>
    <property type="project" value="InterPro"/>
</dbReference>
<dbReference type="InterPro" id="IPR001584">
    <property type="entry name" value="Integrase_cat-core"/>
</dbReference>
<dbReference type="OrthoDB" id="501284at2"/>
<reference evidence="3" key="1">
    <citation type="submission" date="2016-07" db="EMBL/GenBank/DDBJ databases">
        <authorList>
            <person name="Florea S."/>
            <person name="Webb J.S."/>
            <person name="Jaromczyk J."/>
            <person name="Schardl C.L."/>
        </authorList>
    </citation>
    <scope>NUCLEOTIDE SEQUENCE [LARGE SCALE GENOMIC DNA]</scope>
    <source>
        <strain evidence="3">CY1</strain>
    </source>
</reference>
<dbReference type="EMBL" id="MBTG01000017">
    <property type="protein sequence ID" value="OPH56195.1"/>
    <property type="molecule type" value="Genomic_DNA"/>
</dbReference>
<evidence type="ECO:0000313" key="3">
    <source>
        <dbReference type="Proteomes" id="UP000190626"/>
    </source>
</evidence>
<dbReference type="RefSeq" id="WP_079414425.1">
    <property type="nucleotide sequence ID" value="NZ_MBTG01000017.1"/>
</dbReference>
<dbReference type="PROSITE" id="PS50994">
    <property type="entry name" value="INTEGRASE"/>
    <property type="match status" value="1"/>
</dbReference>
<dbReference type="GO" id="GO:0015074">
    <property type="term" value="P:DNA integration"/>
    <property type="evidence" value="ECO:0007669"/>
    <property type="project" value="InterPro"/>
</dbReference>
<dbReference type="SUPFAM" id="SSF53098">
    <property type="entry name" value="Ribonuclease H-like"/>
    <property type="match status" value="1"/>
</dbReference>
<dbReference type="AlphaFoldDB" id="A0A1V4HHH6"/>
<sequence>MKRNLLLNEEIEFIGRNYKIVAFKGGSIVLQRTDGNFDTYEFCLEQILSDSSFRGGKADRKKQGEYESVLEKLTKEKRDEVTWKYELIHPVLLLEKIKSNDMKALIEFTEKYISTFLKKDEDIRKLSQEELVKRILKQLKKNKKSICRSTFMRYLNNYRKQQRSVAIGRAIECFVRANDKEYKQRKDTYAIEICSPKNPDEVVDIIYTKYPVEYHQIIKDTIQNDYLSTKRLKISKISEIMLSKCKKKGITELPQITVRSLIRQLSKKTVAIFRDGKKGMEAYSTTERGYSEKTAQYPLHIVQIDHTKLDIIVAEETTRLPIGRPFITLGIDVYSRMIWCMHLSIDDPSSNKVRKAIHQGILCKRSKERYGTTNEWPIFGVPSVIYLDNGSDFTSDHVKRMINETLESEVRYRPRKTPHYGGVIERLMGSINTGVISQLPGYTGSNIQDKGDRDPSAEARLTIKEVEKFVAKWIVDVYHYKEHKGLPIDCSVPLVRYSSGCEEHGNPPFIAPEDEEFLSVELMPSALHPYTKDGITKDHIHYQADILKYLIAKRNVKYKIKYDDDDLSYIYIQLPDTGEFVTVPATYPSPKVLQGLTRYEWLKVKDRLREKGLLTRKNHMTDALVIQGRTELQEMISKTFTQKKTSRKMNEKIGGTVTITNGRSQGIPSTATVSLDDLLLSAKSIHLQRG</sequence>
<proteinExistence type="predicted"/>
<organism evidence="2 3">
    <name type="scientific">Paenibacillus ferrarius</name>
    <dbReference type="NCBI Taxonomy" id="1469647"/>
    <lineage>
        <taxon>Bacteria</taxon>
        <taxon>Bacillati</taxon>
        <taxon>Bacillota</taxon>
        <taxon>Bacilli</taxon>
        <taxon>Bacillales</taxon>
        <taxon>Paenibacillaceae</taxon>
        <taxon>Paenibacillus</taxon>
    </lineage>
</organism>
<dbReference type="InterPro" id="IPR012337">
    <property type="entry name" value="RNaseH-like_sf"/>
</dbReference>
<name>A0A1V4HHH6_9BACL</name>
<dbReference type="Proteomes" id="UP000190626">
    <property type="component" value="Unassembled WGS sequence"/>
</dbReference>
<feature type="domain" description="Integrase catalytic" evidence="1">
    <location>
        <begin position="294"/>
        <end position="501"/>
    </location>
</feature>
<dbReference type="Gene3D" id="3.30.420.10">
    <property type="entry name" value="Ribonuclease H-like superfamily/Ribonuclease H"/>
    <property type="match status" value="1"/>
</dbReference>
<accession>A0A1V4HHH6</accession>